<dbReference type="InterPro" id="IPR029752">
    <property type="entry name" value="D-isomer_DH_CS1"/>
</dbReference>
<organism evidence="7 8">
    <name type="scientific">Flammeovirga pacifica</name>
    <dbReference type="NCBI Taxonomy" id="915059"/>
    <lineage>
        <taxon>Bacteria</taxon>
        <taxon>Pseudomonadati</taxon>
        <taxon>Bacteroidota</taxon>
        <taxon>Cytophagia</taxon>
        <taxon>Cytophagales</taxon>
        <taxon>Flammeovirgaceae</taxon>
        <taxon>Flammeovirga</taxon>
    </lineage>
</organism>
<dbReference type="OrthoDB" id="1522997at2"/>
<dbReference type="GO" id="GO:0008720">
    <property type="term" value="F:D-lactate dehydrogenase (NAD+) activity"/>
    <property type="evidence" value="ECO:0007669"/>
    <property type="project" value="TreeGrafter"/>
</dbReference>
<dbReference type="PROSITE" id="PS00065">
    <property type="entry name" value="D_2_HYDROXYACID_DH_1"/>
    <property type="match status" value="1"/>
</dbReference>
<accession>A0A1S1YVM6</accession>
<dbReference type="SUPFAM" id="SSF51735">
    <property type="entry name" value="NAD(P)-binding Rossmann-fold domains"/>
    <property type="match status" value="1"/>
</dbReference>
<dbReference type="SUPFAM" id="SSF52283">
    <property type="entry name" value="Formate/glycerate dehydrogenase catalytic domain-like"/>
    <property type="match status" value="1"/>
</dbReference>
<keyword evidence="2 4" id="KW-0560">Oxidoreductase</keyword>
<dbReference type="InterPro" id="IPR058205">
    <property type="entry name" value="D-LDH-like"/>
</dbReference>
<dbReference type="RefSeq" id="WP_044226531.1">
    <property type="nucleotide sequence ID" value="NZ_JRYR02000001.1"/>
</dbReference>
<keyword evidence="3" id="KW-0520">NAD</keyword>
<dbReference type="CDD" id="cd12183">
    <property type="entry name" value="LDH_like_2"/>
    <property type="match status" value="1"/>
</dbReference>
<feature type="domain" description="D-isomer specific 2-hydroxyacid dehydrogenase NAD-binding" evidence="6">
    <location>
        <begin position="110"/>
        <end position="298"/>
    </location>
</feature>
<gene>
    <name evidence="7" type="ORF">NH26_01295</name>
</gene>
<dbReference type="Proteomes" id="UP000179797">
    <property type="component" value="Unassembled WGS sequence"/>
</dbReference>
<evidence type="ECO:0000256" key="1">
    <source>
        <dbReference type="ARBA" id="ARBA00005854"/>
    </source>
</evidence>
<dbReference type="InterPro" id="IPR006140">
    <property type="entry name" value="D-isomer_DH_NAD-bd"/>
</dbReference>
<dbReference type="InterPro" id="IPR036291">
    <property type="entry name" value="NAD(P)-bd_dom_sf"/>
</dbReference>
<name>A0A1S1YVM6_FLAPC</name>
<comment type="similarity">
    <text evidence="1 4">Belongs to the D-isomer specific 2-hydroxyacid dehydrogenase family.</text>
</comment>
<dbReference type="PROSITE" id="PS00671">
    <property type="entry name" value="D_2_HYDROXYACID_DH_3"/>
    <property type="match status" value="1"/>
</dbReference>
<evidence type="ECO:0000259" key="5">
    <source>
        <dbReference type="Pfam" id="PF00389"/>
    </source>
</evidence>
<evidence type="ECO:0000259" key="6">
    <source>
        <dbReference type="Pfam" id="PF02826"/>
    </source>
</evidence>
<dbReference type="STRING" id="915059.NH26_01295"/>
<dbReference type="PANTHER" id="PTHR43026:SF1">
    <property type="entry name" value="2-HYDROXYACID DEHYDROGENASE HOMOLOG 1-RELATED"/>
    <property type="match status" value="1"/>
</dbReference>
<feature type="domain" description="D-isomer specific 2-hydroxyacid dehydrogenase catalytic" evidence="5">
    <location>
        <begin position="4"/>
        <end position="329"/>
    </location>
</feature>
<evidence type="ECO:0000313" key="7">
    <source>
        <dbReference type="EMBL" id="OHX65079.1"/>
    </source>
</evidence>
<dbReference type="InterPro" id="IPR006139">
    <property type="entry name" value="D-isomer_2_OHA_DH_cat_dom"/>
</dbReference>
<dbReference type="PROSITE" id="PS00670">
    <property type="entry name" value="D_2_HYDROXYACID_DH_2"/>
    <property type="match status" value="1"/>
</dbReference>
<proteinExistence type="inferred from homology"/>
<dbReference type="Pfam" id="PF00389">
    <property type="entry name" value="2-Hacid_dh"/>
    <property type="match status" value="1"/>
</dbReference>
<evidence type="ECO:0000313" key="8">
    <source>
        <dbReference type="Proteomes" id="UP000179797"/>
    </source>
</evidence>
<dbReference type="PANTHER" id="PTHR43026">
    <property type="entry name" value="2-HYDROXYACID DEHYDROGENASE HOMOLOG 1-RELATED"/>
    <property type="match status" value="1"/>
</dbReference>
<keyword evidence="8" id="KW-1185">Reference proteome</keyword>
<dbReference type="InterPro" id="IPR029753">
    <property type="entry name" value="D-isomer_DH_CS"/>
</dbReference>
<dbReference type="Gene3D" id="3.40.50.720">
    <property type="entry name" value="NAD(P)-binding Rossmann-like Domain"/>
    <property type="match status" value="2"/>
</dbReference>
<sequence>MKVAVFGTKSYDKEFFKLEGLNTNHELVFFESRLRVKTAPLAKGFDAVCVFVNDVVDTETVKLLAEYNIKVIALRCAGFNNVDLVEAEKHNISVVRVPAYSPYAVAEHTLALILTLNRKTHKAYNRVREGNFSLDRLTGFDIHGKTVGVIGTGKIGQIFANIMKGLGCKVLGFDLYPNKNLEKDKLLKYVSLNELLDQSDIISLHCPLTPQTHHIINDHTIWRMKKGAMLINTSRGRLIDTEAAIRALSKGHLGYLGIDVYEQEEKLFFRDLSETLIRDEKMLNLMSFPNVLVTGHQAFFTDTALTQIARVTLGNLTAFEKGEELVNKVGSEAIKS</sequence>
<evidence type="ECO:0000256" key="4">
    <source>
        <dbReference type="RuleBase" id="RU003719"/>
    </source>
</evidence>
<dbReference type="GO" id="GO:0051287">
    <property type="term" value="F:NAD binding"/>
    <property type="evidence" value="ECO:0007669"/>
    <property type="project" value="InterPro"/>
</dbReference>
<dbReference type="Pfam" id="PF02826">
    <property type="entry name" value="2-Hacid_dh_C"/>
    <property type="match status" value="1"/>
</dbReference>
<dbReference type="AlphaFoldDB" id="A0A1S1YVM6"/>
<comment type="caution">
    <text evidence="7">The sequence shown here is derived from an EMBL/GenBank/DDBJ whole genome shotgun (WGS) entry which is preliminary data.</text>
</comment>
<evidence type="ECO:0000256" key="3">
    <source>
        <dbReference type="ARBA" id="ARBA00023027"/>
    </source>
</evidence>
<evidence type="ECO:0000256" key="2">
    <source>
        <dbReference type="ARBA" id="ARBA00023002"/>
    </source>
</evidence>
<protein>
    <submittedName>
        <fullName evidence="7">Hydroxyacid dehydrogenase</fullName>
    </submittedName>
</protein>
<dbReference type="EMBL" id="JRYR02000001">
    <property type="protein sequence ID" value="OHX65079.1"/>
    <property type="molecule type" value="Genomic_DNA"/>
</dbReference>
<reference evidence="7 8" key="1">
    <citation type="journal article" date="2012" name="Int. J. Syst. Evol. Microbiol.">
        <title>Flammeovirga pacifica sp. nov., isolated from deep-sea sediment.</title>
        <authorList>
            <person name="Xu H."/>
            <person name="Fu Y."/>
            <person name="Yang N."/>
            <person name="Ding Z."/>
            <person name="Lai Q."/>
            <person name="Zeng R."/>
        </authorList>
    </citation>
    <scope>NUCLEOTIDE SEQUENCE [LARGE SCALE GENOMIC DNA]</scope>
    <source>
        <strain evidence="8">DSM 24597 / LMG 26175 / WPAGA1</strain>
    </source>
</reference>